<reference evidence="1 2" key="1">
    <citation type="journal article" date="2013" name="BMC Genomics">
        <title>The genome and transcriptome of the pine saprophyte Ophiostoma piceae, and a comparison with the bark beetle-associated pine pathogen Grosmannia clavigera.</title>
        <authorList>
            <person name="Haridas S."/>
            <person name="Wang Y."/>
            <person name="Lim L."/>
            <person name="Massoumi Alamouti S."/>
            <person name="Jackman S."/>
            <person name="Docking R."/>
            <person name="Robertson G."/>
            <person name="Birol I."/>
            <person name="Bohlmann J."/>
            <person name="Breuil C."/>
        </authorList>
    </citation>
    <scope>NUCLEOTIDE SEQUENCE [LARGE SCALE GENOMIC DNA]</scope>
    <source>
        <strain evidence="1 2">UAMH 11346</strain>
    </source>
</reference>
<keyword evidence="2" id="KW-1185">Reference proteome</keyword>
<proteinExistence type="predicted"/>
<gene>
    <name evidence="1" type="ORF">F503_04835</name>
</gene>
<protein>
    <submittedName>
        <fullName evidence="1">Uncharacterized protein</fullName>
    </submittedName>
</protein>
<organism evidence="1 2">
    <name type="scientific">Ophiostoma piceae (strain UAMH 11346)</name>
    <name type="common">Sap stain fungus</name>
    <dbReference type="NCBI Taxonomy" id="1262450"/>
    <lineage>
        <taxon>Eukaryota</taxon>
        <taxon>Fungi</taxon>
        <taxon>Dikarya</taxon>
        <taxon>Ascomycota</taxon>
        <taxon>Pezizomycotina</taxon>
        <taxon>Sordariomycetes</taxon>
        <taxon>Sordariomycetidae</taxon>
        <taxon>Ophiostomatales</taxon>
        <taxon>Ophiostomataceae</taxon>
        <taxon>Ophiostoma</taxon>
    </lineage>
</organism>
<sequence length="165" mass="18781">MEVVGLVSGILAFVQLTRRVATESHSYYKVSTVEFIEFTEAVLKSSDSLYKETKDPARLNKLQQTIRAFVDKLEVPSQSHSTRVPAYEETELYALAKNCHDVGQHFATLLKQLSEKSDHLRVSIHLGVLYGKKISGHDQRQLVRDVKSCKDKLVQHEYFEALTIC</sequence>
<evidence type="ECO:0000313" key="1">
    <source>
        <dbReference type="EMBL" id="EPE03987.1"/>
    </source>
</evidence>
<dbReference type="Proteomes" id="UP000016923">
    <property type="component" value="Unassembled WGS sequence"/>
</dbReference>
<evidence type="ECO:0000313" key="2">
    <source>
        <dbReference type="Proteomes" id="UP000016923"/>
    </source>
</evidence>
<dbReference type="VEuPathDB" id="FungiDB:F503_04835"/>
<accession>S3BU18</accession>
<dbReference type="AlphaFoldDB" id="S3BU18"/>
<dbReference type="HOGENOM" id="CLU_1611299_0_0_1"/>
<dbReference type="EMBL" id="KE148163">
    <property type="protein sequence ID" value="EPE03987.1"/>
    <property type="molecule type" value="Genomic_DNA"/>
</dbReference>
<name>S3BU18_OPHP1</name>